<keyword evidence="6" id="KW-1185">Reference proteome</keyword>
<dbReference type="InterPro" id="IPR052163">
    <property type="entry name" value="DGC-Regulatory_Protein"/>
</dbReference>
<keyword evidence="2" id="KW-0547">Nucleotide-binding</keyword>
<gene>
    <name evidence="5" type="ORF">GCM10016455_12260</name>
</gene>
<reference evidence="6" key="1">
    <citation type="journal article" date="2019" name="Int. J. Syst. Evol. Microbiol.">
        <title>The Global Catalogue of Microorganisms (GCM) 10K type strain sequencing project: providing services to taxonomists for standard genome sequencing and annotation.</title>
        <authorList>
            <consortium name="The Broad Institute Genomics Platform"/>
            <consortium name="The Broad Institute Genome Sequencing Center for Infectious Disease"/>
            <person name="Wu L."/>
            <person name="Ma J."/>
        </authorList>
    </citation>
    <scope>NUCLEOTIDE SEQUENCE [LARGE SCALE GENOMIC DNA]</scope>
    <source>
        <strain evidence="6">KCTC 42443</strain>
    </source>
</reference>
<dbReference type="EMBL" id="BNCH01000002">
    <property type="protein sequence ID" value="GHE93625.1"/>
    <property type="molecule type" value="Genomic_DNA"/>
</dbReference>
<sequence length="338" mass="36695">MTIPRTIPIALHTLDQMMPMHLVLDGAARISHAGPTIEKVFGGPLVGRSAFSLFELRRPRVVRSMDDVRAMGDAKVYLRLKDGSGTTMVGAVSVLSGGNQVLMNLSFGYSVVDAVARYKLAGSDFAPTDLTVEMLYLMEAKTAAMEATTQLAHRLHDEKAEAQVEAMTDGLTGLHNRRAFDIQLDRQIARGGMFSLMHIDLDFFKAVNDTQGHAAGDAVLREVARVLQEETRDTDMVARVGGDEFVIMFNRLSDADMLNSIATRIIAQLERPIPFDGKACRISASIGIARSVDYDTVSAAQMTADADEALYMSKNKGRACATLFQAPPQPSTALGRGD</sequence>
<dbReference type="Proteomes" id="UP000609802">
    <property type="component" value="Unassembled WGS sequence"/>
</dbReference>
<dbReference type="InterPro" id="IPR000160">
    <property type="entry name" value="GGDEF_dom"/>
</dbReference>
<evidence type="ECO:0000256" key="2">
    <source>
        <dbReference type="ARBA" id="ARBA00022741"/>
    </source>
</evidence>
<evidence type="ECO:0000313" key="6">
    <source>
        <dbReference type="Proteomes" id="UP000609802"/>
    </source>
</evidence>
<dbReference type="CDD" id="cd01949">
    <property type="entry name" value="GGDEF"/>
    <property type="match status" value="1"/>
</dbReference>
<proteinExistence type="predicted"/>
<dbReference type="Pfam" id="PF07701">
    <property type="entry name" value="HNOBA"/>
    <property type="match status" value="1"/>
</dbReference>
<dbReference type="InterPro" id="IPR011645">
    <property type="entry name" value="HNOB_dom_associated"/>
</dbReference>
<dbReference type="SMART" id="SM00267">
    <property type="entry name" value="GGDEF"/>
    <property type="match status" value="1"/>
</dbReference>
<dbReference type="InterPro" id="IPR042463">
    <property type="entry name" value="HNOB_dom_associated_sf"/>
</dbReference>
<evidence type="ECO:0000259" key="4">
    <source>
        <dbReference type="PROSITE" id="PS50887"/>
    </source>
</evidence>
<comment type="caution">
    <text evidence="5">The sequence shown here is derived from an EMBL/GenBank/DDBJ whole genome shotgun (WGS) entry which is preliminary data.</text>
</comment>
<dbReference type="EC" id="4.6.1.2" evidence="1"/>
<dbReference type="Pfam" id="PF00990">
    <property type="entry name" value="GGDEF"/>
    <property type="match status" value="1"/>
</dbReference>
<dbReference type="NCBIfam" id="TIGR00254">
    <property type="entry name" value="GGDEF"/>
    <property type="match status" value="1"/>
</dbReference>
<dbReference type="SUPFAM" id="SSF55073">
    <property type="entry name" value="Nucleotide cyclase"/>
    <property type="match status" value="1"/>
</dbReference>
<dbReference type="PANTHER" id="PTHR46663">
    <property type="entry name" value="DIGUANYLATE CYCLASE DGCT-RELATED"/>
    <property type="match status" value="1"/>
</dbReference>
<dbReference type="RefSeq" id="WP_229836556.1">
    <property type="nucleotide sequence ID" value="NZ_BNCH01000002.1"/>
</dbReference>
<dbReference type="PROSITE" id="PS50887">
    <property type="entry name" value="GGDEF"/>
    <property type="match status" value="1"/>
</dbReference>
<dbReference type="PANTHER" id="PTHR46663:SF2">
    <property type="entry name" value="GGDEF DOMAIN-CONTAINING PROTEIN"/>
    <property type="match status" value="1"/>
</dbReference>
<dbReference type="Gene3D" id="3.30.450.260">
    <property type="entry name" value="Haem NO binding associated domain"/>
    <property type="match status" value="1"/>
</dbReference>
<protein>
    <recommendedName>
        <fullName evidence="1">guanylate cyclase</fullName>
        <ecNumber evidence="1">4.6.1.2</ecNumber>
    </recommendedName>
</protein>
<organism evidence="5 6">
    <name type="scientific">Aliiroseovarius zhejiangensis</name>
    <dbReference type="NCBI Taxonomy" id="1632025"/>
    <lineage>
        <taxon>Bacteria</taxon>
        <taxon>Pseudomonadati</taxon>
        <taxon>Pseudomonadota</taxon>
        <taxon>Alphaproteobacteria</taxon>
        <taxon>Rhodobacterales</taxon>
        <taxon>Paracoccaceae</taxon>
        <taxon>Aliiroseovarius</taxon>
    </lineage>
</organism>
<keyword evidence="3" id="KW-0141">cGMP biosynthesis</keyword>
<accession>A0ABQ3ITH1</accession>
<evidence type="ECO:0000313" key="5">
    <source>
        <dbReference type="EMBL" id="GHE93625.1"/>
    </source>
</evidence>
<dbReference type="InterPro" id="IPR043128">
    <property type="entry name" value="Rev_trsase/Diguanyl_cyclase"/>
</dbReference>
<dbReference type="InterPro" id="IPR029787">
    <property type="entry name" value="Nucleotide_cyclase"/>
</dbReference>
<dbReference type="Gene3D" id="3.30.70.270">
    <property type="match status" value="1"/>
</dbReference>
<name>A0ABQ3ITH1_9RHOB</name>
<feature type="domain" description="GGDEF" evidence="4">
    <location>
        <begin position="192"/>
        <end position="326"/>
    </location>
</feature>
<evidence type="ECO:0000256" key="3">
    <source>
        <dbReference type="ARBA" id="ARBA00023293"/>
    </source>
</evidence>
<evidence type="ECO:0000256" key="1">
    <source>
        <dbReference type="ARBA" id="ARBA00012202"/>
    </source>
</evidence>